<reference evidence="1" key="1">
    <citation type="submission" date="2020-08" db="EMBL/GenBank/DDBJ databases">
        <title>Multicomponent nature underlies the extraordinary mechanical properties of spider dragline silk.</title>
        <authorList>
            <person name="Kono N."/>
            <person name="Nakamura H."/>
            <person name="Mori M."/>
            <person name="Yoshida Y."/>
            <person name="Ohtoshi R."/>
            <person name="Malay A.D."/>
            <person name="Moran D.A.P."/>
            <person name="Tomita M."/>
            <person name="Numata K."/>
            <person name="Arakawa K."/>
        </authorList>
    </citation>
    <scope>NUCLEOTIDE SEQUENCE</scope>
</reference>
<keyword evidence="2" id="KW-1185">Reference proteome</keyword>
<accession>A0A8X6MNB2</accession>
<protein>
    <submittedName>
        <fullName evidence="1">Integrase catalytic domain-containing protein</fullName>
    </submittedName>
</protein>
<sequence length="144" mass="16822">MLTTKDFLRHIYSLSVEVNSTEKLSALILYVATTEPIIDISRYSSYTKLLRVTAWILRFVHNCKSHLRIIHELNCNEIEKAKDYWIQTVQRQCFSAEINALKEGRPLQKKNPKFLVSTPFSKMIICVLEEDYNSLTFLLILNIP</sequence>
<dbReference type="EMBL" id="BMAW01095237">
    <property type="protein sequence ID" value="GFS69330.1"/>
    <property type="molecule type" value="Genomic_DNA"/>
</dbReference>
<dbReference type="OrthoDB" id="5919196at2759"/>
<name>A0A8X6MNB2_NEPPI</name>
<organism evidence="1 2">
    <name type="scientific">Nephila pilipes</name>
    <name type="common">Giant wood spider</name>
    <name type="synonym">Nephila maculata</name>
    <dbReference type="NCBI Taxonomy" id="299642"/>
    <lineage>
        <taxon>Eukaryota</taxon>
        <taxon>Metazoa</taxon>
        <taxon>Ecdysozoa</taxon>
        <taxon>Arthropoda</taxon>
        <taxon>Chelicerata</taxon>
        <taxon>Arachnida</taxon>
        <taxon>Araneae</taxon>
        <taxon>Araneomorphae</taxon>
        <taxon>Entelegynae</taxon>
        <taxon>Araneoidea</taxon>
        <taxon>Nephilidae</taxon>
        <taxon>Nephila</taxon>
    </lineage>
</organism>
<evidence type="ECO:0000313" key="2">
    <source>
        <dbReference type="Proteomes" id="UP000887013"/>
    </source>
</evidence>
<dbReference type="AlphaFoldDB" id="A0A8X6MNB2"/>
<evidence type="ECO:0000313" key="1">
    <source>
        <dbReference type="EMBL" id="GFS69330.1"/>
    </source>
</evidence>
<comment type="caution">
    <text evidence="1">The sequence shown here is derived from an EMBL/GenBank/DDBJ whole genome shotgun (WGS) entry which is preliminary data.</text>
</comment>
<proteinExistence type="predicted"/>
<gene>
    <name evidence="1" type="primary">AVEN_218542_1</name>
    <name evidence="1" type="ORF">NPIL_571931</name>
</gene>
<dbReference type="Proteomes" id="UP000887013">
    <property type="component" value="Unassembled WGS sequence"/>
</dbReference>